<dbReference type="Proteomes" id="UP000504606">
    <property type="component" value="Unplaced"/>
</dbReference>
<dbReference type="GO" id="GO:0005886">
    <property type="term" value="C:plasma membrane"/>
    <property type="evidence" value="ECO:0007669"/>
    <property type="project" value="TreeGrafter"/>
</dbReference>
<dbReference type="PANTHER" id="PTHR36692">
    <property type="entry name" value="PROTEIN SNAKESKIN"/>
    <property type="match status" value="1"/>
</dbReference>
<proteinExistence type="predicted"/>
<gene>
    <name evidence="8" type="primary">LOC113204321</name>
</gene>
<accession>A0A9C6X810</accession>
<dbReference type="Pfam" id="PF01284">
    <property type="entry name" value="MARVEL"/>
    <property type="match status" value="1"/>
</dbReference>
<feature type="transmembrane region" description="Helical" evidence="5">
    <location>
        <begin position="136"/>
        <end position="163"/>
    </location>
</feature>
<protein>
    <submittedName>
        <fullName evidence="8">Uncharacterized protein LOC113204321 isoform X1</fullName>
    </submittedName>
</protein>
<reference evidence="8" key="1">
    <citation type="submission" date="2025-08" db="UniProtKB">
        <authorList>
            <consortium name="RefSeq"/>
        </authorList>
    </citation>
    <scope>IDENTIFICATION</scope>
    <source>
        <tissue evidence="8">Whole organism</tissue>
    </source>
</reference>
<evidence type="ECO:0000256" key="4">
    <source>
        <dbReference type="ARBA" id="ARBA00023136"/>
    </source>
</evidence>
<dbReference type="OrthoDB" id="8187586at2759"/>
<keyword evidence="2 5" id="KW-0812">Transmembrane</keyword>
<evidence type="ECO:0000259" key="6">
    <source>
        <dbReference type="Pfam" id="PF01284"/>
    </source>
</evidence>
<feature type="transmembrane region" description="Helical" evidence="5">
    <location>
        <begin position="32"/>
        <end position="53"/>
    </location>
</feature>
<evidence type="ECO:0000313" key="8">
    <source>
        <dbReference type="RefSeq" id="XP_052130951.1"/>
    </source>
</evidence>
<dbReference type="InterPro" id="IPR038976">
    <property type="entry name" value="Ssk"/>
</dbReference>
<dbReference type="InterPro" id="IPR008253">
    <property type="entry name" value="Marvel"/>
</dbReference>
<keyword evidence="7" id="KW-1185">Reference proteome</keyword>
<keyword evidence="3 5" id="KW-1133">Transmembrane helix</keyword>
<dbReference type="KEGG" id="foc:113204321"/>
<evidence type="ECO:0000256" key="3">
    <source>
        <dbReference type="ARBA" id="ARBA00022989"/>
    </source>
</evidence>
<dbReference type="GeneID" id="113204321"/>
<evidence type="ECO:0000256" key="5">
    <source>
        <dbReference type="SAM" id="Phobius"/>
    </source>
</evidence>
<evidence type="ECO:0000256" key="1">
    <source>
        <dbReference type="ARBA" id="ARBA00004141"/>
    </source>
</evidence>
<name>A0A9C6X810_FRAOC</name>
<feature type="transmembrane region" description="Helical" evidence="5">
    <location>
        <begin position="65"/>
        <end position="83"/>
    </location>
</feature>
<sequence length="198" mass="21565">MSQQQQPQPQPERPAKSGISGARSAFLAKLPLILRVAELCLTIIVLGLVIDPINARLQHNVNHSALTYVTYAGYILINCVLIISEVTGEPLPKTACLLFAFIGGVLFVATGSLLIHDWRTLNYSMHYHPPKMYMDMMISSGIIGIFTACLFFADVVITVRYALAEERAALRGAAEAAADDRAAKRSSTNQTDLADFAV</sequence>
<feature type="domain" description="MARVEL" evidence="6">
    <location>
        <begin position="26"/>
        <end position="156"/>
    </location>
</feature>
<organism evidence="7 8">
    <name type="scientific">Frankliniella occidentalis</name>
    <name type="common">Western flower thrips</name>
    <name type="synonym">Euthrips occidentalis</name>
    <dbReference type="NCBI Taxonomy" id="133901"/>
    <lineage>
        <taxon>Eukaryota</taxon>
        <taxon>Metazoa</taxon>
        <taxon>Ecdysozoa</taxon>
        <taxon>Arthropoda</taxon>
        <taxon>Hexapoda</taxon>
        <taxon>Insecta</taxon>
        <taxon>Pterygota</taxon>
        <taxon>Neoptera</taxon>
        <taxon>Paraneoptera</taxon>
        <taxon>Thysanoptera</taxon>
        <taxon>Terebrantia</taxon>
        <taxon>Thripoidea</taxon>
        <taxon>Thripidae</taxon>
        <taxon>Frankliniella</taxon>
    </lineage>
</organism>
<dbReference type="AlphaFoldDB" id="A0A9C6X810"/>
<feature type="transmembrane region" description="Helical" evidence="5">
    <location>
        <begin position="95"/>
        <end position="116"/>
    </location>
</feature>
<evidence type="ECO:0000313" key="7">
    <source>
        <dbReference type="Proteomes" id="UP000504606"/>
    </source>
</evidence>
<dbReference type="PANTHER" id="PTHR36692:SF1">
    <property type="entry name" value="GH08457P"/>
    <property type="match status" value="1"/>
</dbReference>
<dbReference type="GO" id="GO:0019991">
    <property type="term" value="P:septate junction assembly"/>
    <property type="evidence" value="ECO:0007669"/>
    <property type="project" value="InterPro"/>
</dbReference>
<keyword evidence="4 5" id="KW-0472">Membrane</keyword>
<comment type="subcellular location">
    <subcellularLocation>
        <location evidence="1">Membrane</location>
        <topology evidence="1">Multi-pass membrane protein</topology>
    </subcellularLocation>
</comment>
<evidence type="ECO:0000256" key="2">
    <source>
        <dbReference type="ARBA" id="ARBA00022692"/>
    </source>
</evidence>
<dbReference type="RefSeq" id="XP_052130951.1">
    <property type="nucleotide sequence ID" value="XM_052274991.1"/>
</dbReference>